<dbReference type="AlphaFoldDB" id="A0A147KA20"/>
<organism evidence="2 3">
    <name type="scientific">Bacillus coahuilensis p1.1.43</name>
    <dbReference type="NCBI Taxonomy" id="1150625"/>
    <lineage>
        <taxon>Bacteria</taxon>
        <taxon>Bacillati</taxon>
        <taxon>Bacillota</taxon>
        <taxon>Bacilli</taxon>
        <taxon>Bacillales</taxon>
        <taxon>Bacillaceae</taxon>
        <taxon>Bacillus</taxon>
    </lineage>
</organism>
<accession>A0A147KA20</accession>
<dbReference type="Gene3D" id="3.60.21.10">
    <property type="match status" value="1"/>
</dbReference>
<dbReference type="InterPro" id="IPR029052">
    <property type="entry name" value="Metallo-depent_PP-like"/>
</dbReference>
<protein>
    <submittedName>
        <fullName evidence="2">Bis(5'-nucleosyl)-tetraphosphatase</fullName>
        <ecNumber evidence="2">3.6.1.17</ecNumber>
    </submittedName>
</protein>
<dbReference type="GO" id="GO:0004081">
    <property type="term" value="F:bis(5'-nucleosyl)-tetraphosphatase (asymmetrical) activity"/>
    <property type="evidence" value="ECO:0007669"/>
    <property type="project" value="UniProtKB-EC"/>
</dbReference>
<dbReference type="PANTHER" id="PTHR42850">
    <property type="entry name" value="METALLOPHOSPHOESTERASE"/>
    <property type="match status" value="1"/>
</dbReference>
<keyword evidence="2" id="KW-0378">Hydrolase</keyword>
<dbReference type="Pfam" id="PF00149">
    <property type="entry name" value="Metallophos"/>
    <property type="match status" value="1"/>
</dbReference>
<dbReference type="GO" id="GO:0016791">
    <property type="term" value="F:phosphatase activity"/>
    <property type="evidence" value="ECO:0007669"/>
    <property type="project" value="TreeGrafter"/>
</dbReference>
<dbReference type="RefSeq" id="WP_059350570.1">
    <property type="nucleotide sequence ID" value="NZ_LDYG01000021.1"/>
</dbReference>
<comment type="caution">
    <text evidence="2">The sequence shown here is derived from an EMBL/GenBank/DDBJ whole genome shotgun (WGS) entry which is preliminary data.</text>
</comment>
<dbReference type="EC" id="3.6.1.17" evidence="2"/>
<feature type="domain" description="Calcineurin-like phosphoesterase" evidence="1">
    <location>
        <begin position="1"/>
        <end position="194"/>
    </location>
</feature>
<dbReference type="NCBIfam" id="NF010148">
    <property type="entry name" value="PRK13625.1"/>
    <property type="match status" value="1"/>
</dbReference>
<dbReference type="Proteomes" id="UP000074108">
    <property type="component" value="Unassembled WGS sequence"/>
</dbReference>
<dbReference type="EMBL" id="LDYG01000021">
    <property type="protein sequence ID" value="KUP07539.1"/>
    <property type="molecule type" value="Genomic_DNA"/>
</dbReference>
<dbReference type="PATRIC" id="fig|1150625.3.peg.988"/>
<gene>
    <name evidence="2" type="ORF">Q75_04720</name>
</gene>
<evidence type="ECO:0000259" key="1">
    <source>
        <dbReference type="Pfam" id="PF00149"/>
    </source>
</evidence>
<sequence length="244" mass="27739">MKLDIIGDIHGCLDEFTKLTKKLGYQWINGIPLHPTRTLAFVGDLTDRGPNSVGVMEVVYQLWKEGRGIYSPGNHCNKLYRYLLGNGVKVVHGLETTVGELERLSEQEFILVKEHFIELYEQNPLYHVLDDGNVVIAHAGIKEEDIGKQTNYVKTFVLYGDITGEKNSDGTPVRRDWAKHHNGDTWIVYGHTPVKQPRFINRTVNIDTGCVFGGVLTALRYPEMETIEVQSGMPFIEEKFRSFD</sequence>
<dbReference type="InterPro" id="IPR004843">
    <property type="entry name" value="Calcineurin-like_PHP"/>
</dbReference>
<dbReference type="InterPro" id="IPR050126">
    <property type="entry name" value="Ap4A_hydrolase"/>
</dbReference>
<reference evidence="2 3" key="1">
    <citation type="journal article" date="2016" name="Front. Microbiol.">
        <title>Microevolution Analysis of Bacillus coahuilensis Unveils Differences in Phosphorus Acquisition Strategies and Their Regulation.</title>
        <authorList>
            <person name="Gomez-Lunar Z."/>
            <person name="Hernandez-Gonzalez I."/>
            <person name="Rodriguez-Torres M.D."/>
            <person name="Souza V."/>
            <person name="Olmedo-Alvarez G."/>
        </authorList>
    </citation>
    <scope>NUCLEOTIDE SEQUENCE [LARGE SCALE GENOMIC DNA]</scope>
    <source>
        <strain evidence="3">p1.1.43</strain>
    </source>
</reference>
<name>A0A147KA20_9BACI</name>
<dbReference type="PANTHER" id="PTHR42850:SF7">
    <property type="entry name" value="BIS(5'-NUCLEOSYL)-TETRAPHOSPHATASE PRPE [ASYMMETRICAL]"/>
    <property type="match status" value="1"/>
</dbReference>
<dbReference type="STRING" id="1150625.Q75_04720"/>
<dbReference type="SUPFAM" id="SSF56300">
    <property type="entry name" value="Metallo-dependent phosphatases"/>
    <property type="match status" value="1"/>
</dbReference>
<keyword evidence="3" id="KW-1185">Reference proteome</keyword>
<evidence type="ECO:0000313" key="2">
    <source>
        <dbReference type="EMBL" id="KUP07539.1"/>
    </source>
</evidence>
<proteinExistence type="predicted"/>
<evidence type="ECO:0000313" key="3">
    <source>
        <dbReference type="Proteomes" id="UP000074108"/>
    </source>
</evidence>
<dbReference type="GO" id="GO:0005737">
    <property type="term" value="C:cytoplasm"/>
    <property type="evidence" value="ECO:0007669"/>
    <property type="project" value="TreeGrafter"/>
</dbReference>
<dbReference type="OrthoDB" id="9807890at2"/>
<dbReference type="InterPro" id="IPR041780">
    <property type="entry name" value="MPP_PrpE-like"/>
</dbReference>
<dbReference type="CDD" id="cd07423">
    <property type="entry name" value="MPP_Prp_like"/>
    <property type="match status" value="1"/>
</dbReference>